<evidence type="ECO:0000256" key="4">
    <source>
        <dbReference type="ARBA" id="ARBA00022679"/>
    </source>
</evidence>
<dbReference type="InterPro" id="IPR005786">
    <property type="entry name" value="B_amino_transII"/>
</dbReference>
<comment type="cofactor">
    <cofactor evidence="1">
        <name>pyridoxal 5'-phosphate</name>
        <dbReference type="ChEBI" id="CHEBI:597326"/>
    </cofactor>
</comment>
<evidence type="ECO:0000313" key="6">
    <source>
        <dbReference type="EMBL" id="GJC86350.1"/>
    </source>
</evidence>
<gene>
    <name evidence="6" type="ORF">ColLi_09188</name>
</gene>
<keyword evidence="5" id="KW-0663">Pyridoxal phosphate</keyword>
<evidence type="ECO:0000256" key="1">
    <source>
        <dbReference type="ARBA" id="ARBA00001933"/>
    </source>
</evidence>
<comment type="similarity">
    <text evidence="2">Belongs to the class-IV pyridoxal-phosphate-dependent aminotransferase family.</text>
</comment>
<evidence type="ECO:0000256" key="2">
    <source>
        <dbReference type="ARBA" id="ARBA00009320"/>
    </source>
</evidence>
<dbReference type="Gene3D" id="3.30.470.10">
    <property type="match status" value="1"/>
</dbReference>
<dbReference type="SUPFAM" id="SSF56752">
    <property type="entry name" value="D-aminoacid aminotransferase-like PLP-dependent enzymes"/>
    <property type="match status" value="1"/>
</dbReference>
<name>A0AA37LUY8_9PEZI</name>
<dbReference type="Proteomes" id="UP001055172">
    <property type="component" value="Unassembled WGS sequence"/>
</dbReference>
<keyword evidence="4" id="KW-0808">Transferase</keyword>
<keyword evidence="3" id="KW-0032">Aminotransferase</keyword>
<reference evidence="6 7" key="1">
    <citation type="submission" date="2021-07" db="EMBL/GenBank/DDBJ databases">
        <title>Genome data of Colletotrichum spaethianum.</title>
        <authorList>
            <person name="Utami Y.D."/>
            <person name="Hiruma K."/>
        </authorList>
    </citation>
    <scope>NUCLEOTIDE SEQUENCE [LARGE SCALE GENOMIC DNA]</scope>
    <source>
        <strain evidence="6 7">MAFF 242679</strain>
    </source>
</reference>
<evidence type="ECO:0000313" key="7">
    <source>
        <dbReference type="Proteomes" id="UP001055172"/>
    </source>
</evidence>
<dbReference type="Gene3D" id="3.20.10.10">
    <property type="entry name" value="D-amino Acid Aminotransferase, subunit A, domain 2"/>
    <property type="match status" value="1"/>
</dbReference>
<dbReference type="AlphaFoldDB" id="A0AA37LUY8"/>
<organism evidence="6 7">
    <name type="scientific">Colletotrichum liriopes</name>
    <dbReference type="NCBI Taxonomy" id="708192"/>
    <lineage>
        <taxon>Eukaryota</taxon>
        <taxon>Fungi</taxon>
        <taxon>Dikarya</taxon>
        <taxon>Ascomycota</taxon>
        <taxon>Pezizomycotina</taxon>
        <taxon>Sordariomycetes</taxon>
        <taxon>Hypocreomycetidae</taxon>
        <taxon>Glomerellales</taxon>
        <taxon>Glomerellaceae</taxon>
        <taxon>Colletotrichum</taxon>
        <taxon>Colletotrichum spaethianum species complex</taxon>
    </lineage>
</organism>
<accession>A0AA37LUY8</accession>
<dbReference type="GO" id="GO:0004084">
    <property type="term" value="F:branched-chain-amino-acid transaminase activity"/>
    <property type="evidence" value="ECO:0007669"/>
    <property type="project" value="InterPro"/>
</dbReference>
<protein>
    <submittedName>
        <fullName evidence="6">Transaminase htyB</fullName>
    </submittedName>
</protein>
<dbReference type="InterPro" id="IPR036038">
    <property type="entry name" value="Aminotransferase-like"/>
</dbReference>
<keyword evidence="7" id="KW-1185">Reference proteome</keyword>
<sequence>MYTADEYTFAVLVTPVGLLYGGNGLKALVVEGFDRTAPRGTGAFKVGGNYGSTIRVMGRARQHGYGLTLHLDSETQSFVHEFSASGFVGVKKNPLDSSAQPTIVIPKDEHILPSITVDSVGKIAEDLGWNVERRPVSSSFIPTHPA</sequence>
<dbReference type="PANTHER" id="PTHR42825:SF2">
    <property type="entry name" value="BRANCHED-CHAIN-AMINO-ACID AMINOTRANSFERASE 3, CHLOROPLASTIC-RELATED"/>
    <property type="match status" value="1"/>
</dbReference>
<dbReference type="InterPro" id="IPR043131">
    <property type="entry name" value="BCAT-like_N"/>
</dbReference>
<dbReference type="InterPro" id="IPR043132">
    <property type="entry name" value="BCAT-like_C"/>
</dbReference>
<dbReference type="GO" id="GO:0009081">
    <property type="term" value="P:branched-chain amino acid metabolic process"/>
    <property type="evidence" value="ECO:0007669"/>
    <property type="project" value="InterPro"/>
</dbReference>
<comment type="caution">
    <text evidence="6">The sequence shown here is derived from an EMBL/GenBank/DDBJ whole genome shotgun (WGS) entry which is preliminary data.</text>
</comment>
<proteinExistence type="inferred from homology"/>
<evidence type="ECO:0000256" key="5">
    <source>
        <dbReference type="ARBA" id="ARBA00022898"/>
    </source>
</evidence>
<evidence type="ECO:0000256" key="3">
    <source>
        <dbReference type="ARBA" id="ARBA00022576"/>
    </source>
</evidence>
<dbReference type="EMBL" id="BPPX01000021">
    <property type="protein sequence ID" value="GJC86350.1"/>
    <property type="molecule type" value="Genomic_DNA"/>
</dbReference>
<dbReference type="PANTHER" id="PTHR42825">
    <property type="entry name" value="AMINO ACID AMINOTRANSFERASE"/>
    <property type="match status" value="1"/>
</dbReference>